<dbReference type="GO" id="GO:0005874">
    <property type="term" value="C:microtubule"/>
    <property type="evidence" value="ECO:0007669"/>
    <property type="project" value="UniProtKB-KW"/>
</dbReference>
<name>A0A699YMK1_HAELA</name>
<evidence type="ECO:0008006" key="16">
    <source>
        <dbReference type="Google" id="ProtNLM"/>
    </source>
</evidence>
<dbReference type="InterPro" id="IPR041589">
    <property type="entry name" value="DNAH3_AAA_lid_1"/>
</dbReference>
<dbReference type="GO" id="GO:0007018">
    <property type="term" value="P:microtubule-based movement"/>
    <property type="evidence" value="ECO:0007669"/>
    <property type="project" value="InterPro"/>
</dbReference>
<accession>A0A699YMK1</accession>
<dbReference type="SUPFAM" id="SSF52540">
    <property type="entry name" value="P-loop containing nucleoside triphosphate hydrolases"/>
    <property type="match status" value="2"/>
</dbReference>
<dbReference type="Pfam" id="PF17857">
    <property type="entry name" value="AAA_lid_1"/>
    <property type="match status" value="1"/>
</dbReference>
<evidence type="ECO:0000256" key="11">
    <source>
        <dbReference type="ARBA" id="ARBA00023273"/>
    </source>
</evidence>
<dbReference type="GO" id="GO:0005930">
    <property type="term" value="C:axoneme"/>
    <property type="evidence" value="ECO:0007669"/>
    <property type="project" value="UniProtKB-SubCell"/>
</dbReference>
<evidence type="ECO:0000259" key="12">
    <source>
        <dbReference type="Pfam" id="PF12780"/>
    </source>
</evidence>
<evidence type="ECO:0000256" key="3">
    <source>
        <dbReference type="ARBA" id="ARBA00022701"/>
    </source>
</evidence>
<keyword evidence="5" id="KW-0067">ATP-binding</keyword>
<evidence type="ECO:0000256" key="9">
    <source>
        <dbReference type="ARBA" id="ARBA00023175"/>
    </source>
</evidence>
<evidence type="ECO:0000259" key="13">
    <source>
        <dbReference type="Pfam" id="PF17857"/>
    </source>
</evidence>
<evidence type="ECO:0000256" key="6">
    <source>
        <dbReference type="ARBA" id="ARBA00023017"/>
    </source>
</evidence>
<reference evidence="14 15" key="1">
    <citation type="submission" date="2020-02" db="EMBL/GenBank/DDBJ databases">
        <title>Draft genome sequence of Haematococcus lacustris strain NIES-144.</title>
        <authorList>
            <person name="Morimoto D."/>
            <person name="Nakagawa S."/>
            <person name="Yoshida T."/>
            <person name="Sawayama S."/>
        </authorList>
    </citation>
    <scope>NUCLEOTIDE SEQUENCE [LARGE SCALE GENOMIC DNA]</scope>
    <source>
        <strain evidence="14 15">NIES-144</strain>
    </source>
</reference>
<feature type="domain" description="Dynein heavy chain AAA module D4" evidence="12">
    <location>
        <begin position="289"/>
        <end position="495"/>
    </location>
</feature>
<evidence type="ECO:0000256" key="8">
    <source>
        <dbReference type="ARBA" id="ARBA00023069"/>
    </source>
</evidence>
<dbReference type="Gene3D" id="1.20.920.30">
    <property type="match status" value="2"/>
</dbReference>
<feature type="non-terminal residue" evidence="14">
    <location>
        <position position="497"/>
    </location>
</feature>
<dbReference type="GO" id="GO:0045505">
    <property type="term" value="F:dynein intermediate chain binding"/>
    <property type="evidence" value="ECO:0007669"/>
    <property type="project" value="InterPro"/>
</dbReference>
<dbReference type="GO" id="GO:0030286">
    <property type="term" value="C:dynein complex"/>
    <property type="evidence" value="ECO:0007669"/>
    <property type="project" value="UniProtKB-KW"/>
</dbReference>
<dbReference type="Gene3D" id="3.40.50.300">
    <property type="entry name" value="P-loop containing nucleotide triphosphate hydrolases"/>
    <property type="match status" value="2"/>
</dbReference>
<dbReference type="FunFam" id="3.40.50.300:FF:002141">
    <property type="entry name" value="Dynein heavy chain"/>
    <property type="match status" value="1"/>
</dbReference>
<keyword evidence="10" id="KW-0206">Cytoskeleton</keyword>
<keyword evidence="3" id="KW-0493">Microtubule</keyword>
<organism evidence="14 15">
    <name type="scientific">Haematococcus lacustris</name>
    <name type="common">Green alga</name>
    <name type="synonym">Haematococcus pluvialis</name>
    <dbReference type="NCBI Taxonomy" id="44745"/>
    <lineage>
        <taxon>Eukaryota</taxon>
        <taxon>Viridiplantae</taxon>
        <taxon>Chlorophyta</taxon>
        <taxon>core chlorophytes</taxon>
        <taxon>Chlorophyceae</taxon>
        <taxon>CS clade</taxon>
        <taxon>Chlamydomonadales</taxon>
        <taxon>Haematococcaceae</taxon>
        <taxon>Haematococcus</taxon>
    </lineage>
</organism>
<keyword evidence="7" id="KW-0175">Coiled coil</keyword>
<comment type="subcellular location">
    <subcellularLocation>
        <location evidence="1">Cytoplasm</location>
        <location evidence="1">Cytoskeleton</location>
        <location evidence="1">Cilium axoneme</location>
    </subcellularLocation>
</comment>
<dbReference type="GO" id="GO:0051959">
    <property type="term" value="F:dynein light intermediate chain binding"/>
    <property type="evidence" value="ECO:0007669"/>
    <property type="project" value="InterPro"/>
</dbReference>
<keyword evidence="15" id="KW-1185">Reference proteome</keyword>
<dbReference type="EMBL" id="BLLF01000410">
    <property type="protein sequence ID" value="GFH11507.1"/>
    <property type="molecule type" value="Genomic_DNA"/>
</dbReference>
<sequence>MTQVVSKYLSEYNSASKKPLNLVLFQFALEHIARLARVMRQPGGHALLVGVGGSGRQSLTQLAAFIQDLTVFSVEISSSYTVSGLNNNWHDDLKKALRYAGEKRKPSVFLFSDSQILQESMVRGRGGDAGSYSSVIAELLPTPAKTHYLFNLRDLSKVFQGMSSAGADVMTDTAKMIRLWVHEVLRVFHDRLIDDADRTWIASLISSKIELHFQCKPSKVLERLLLGQEDESGAPAKVGAAELRTLMWGDFMVPGAEPPRYDEITDAALMTQVVSNYLSEYNSASKKPLNLVLFQFALEHIARLARVMRQPGGHALLVGVGGSGRQSLTQLAAFIQDLTVFSVEISSTYTVSGLNNNWHDDLKKALRYAGEKRKPSVFLFSDSQILQESMVEDINNLLNTGEVPNLFDVGEALAIGEAVRSKAKAVRMDSSRADLFAYFVQEVRRNLHVVLCFSPVGDAFRERLRKFPSLVTCTTIDWFTVWPDDALRSVAHQALGP</sequence>
<keyword evidence="8" id="KW-0969">Cilium</keyword>
<evidence type="ECO:0000256" key="5">
    <source>
        <dbReference type="ARBA" id="ARBA00022840"/>
    </source>
</evidence>
<evidence type="ECO:0000256" key="2">
    <source>
        <dbReference type="ARBA" id="ARBA00022490"/>
    </source>
</evidence>
<evidence type="ECO:0000256" key="7">
    <source>
        <dbReference type="ARBA" id="ARBA00023054"/>
    </source>
</evidence>
<comment type="caution">
    <text evidence="14">The sequence shown here is derived from an EMBL/GenBank/DDBJ whole genome shotgun (WGS) entry which is preliminary data.</text>
</comment>
<keyword evidence="4" id="KW-0547">Nucleotide-binding</keyword>
<keyword evidence="9" id="KW-0505">Motor protein</keyword>
<evidence type="ECO:0000256" key="1">
    <source>
        <dbReference type="ARBA" id="ARBA00004430"/>
    </source>
</evidence>
<dbReference type="Pfam" id="PF12780">
    <property type="entry name" value="AAA_8"/>
    <property type="match status" value="2"/>
</dbReference>
<evidence type="ECO:0000313" key="15">
    <source>
        <dbReference type="Proteomes" id="UP000485058"/>
    </source>
</evidence>
<proteinExistence type="predicted"/>
<dbReference type="Proteomes" id="UP000485058">
    <property type="component" value="Unassembled WGS sequence"/>
</dbReference>
<dbReference type="PANTHER" id="PTHR46961:SF8">
    <property type="entry name" value="DYNEIN AXONEMAL HEAVY CHAIN 7"/>
    <property type="match status" value="1"/>
</dbReference>
<evidence type="ECO:0000313" key="14">
    <source>
        <dbReference type="EMBL" id="GFH11507.1"/>
    </source>
</evidence>
<evidence type="ECO:0000256" key="4">
    <source>
        <dbReference type="ARBA" id="ARBA00022741"/>
    </source>
</evidence>
<dbReference type="InterPro" id="IPR024317">
    <property type="entry name" value="Dynein_heavy_chain_D4_dom"/>
</dbReference>
<dbReference type="InterPro" id="IPR027417">
    <property type="entry name" value="P-loop_NTPase"/>
</dbReference>
<feature type="domain" description="Dynein heavy chain 3 AAA+ lid" evidence="13">
    <location>
        <begin position="135"/>
        <end position="202"/>
    </location>
</feature>
<keyword evidence="6" id="KW-0243">Dynein</keyword>
<dbReference type="AlphaFoldDB" id="A0A699YMK1"/>
<dbReference type="PANTHER" id="PTHR46961">
    <property type="entry name" value="DYNEIN HEAVY CHAIN 1, AXONEMAL-LIKE PROTEIN"/>
    <property type="match status" value="1"/>
</dbReference>
<dbReference type="FunFam" id="1.20.920.30:FF:000002">
    <property type="entry name" value="Dynein axonemal heavy chain 3"/>
    <property type="match status" value="1"/>
</dbReference>
<keyword evidence="2" id="KW-0963">Cytoplasm</keyword>
<keyword evidence="11" id="KW-0966">Cell projection</keyword>
<feature type="domain" description="Dynein heavy chain AAA module D4" evidence="12">
    <location>
        <begin position="20"/>
        <end position="123"/>
    </location>
</feature>
<dbReference type="GO" id="GO:0005524">
    <property type="term" value="F:ATP binding"/>
    <property type="evidence" value="ECO:0007669"/>
    <property type="project" value="UniProtKB-KW"/>
</dbReference>
<evidence type="ECO:0000256" key="10">
    <source>
        <dbReference type="ARBA" id="ARBA00023212"/>
    </source>
</evidence>
<protein>
    <recommendedName>
        <fullName evidence="16">Dynein heavy chain AAA module D4 domain-containing protein</fullName>
    </recommendedName>
</protein>
<dbReference type="InterPro" id="IPR026983">
    <property type="entry name" value="DHC"/>
</dbReference>
<gene>
    <name evidence="14" type="ORF">HaLaN_07015</name>
</gene>